<evidence type="ECO:0000256" key="4">
    <source>
        <dbReference type="ARBA" id="ARBA00022729"/>
    </source>
</evidence>
<dbReference type="PRINTS" id="PR00969">
    <property type="entry name" value="CHAPERONPILI"/>
</dbReference>
<keyword evidence="5" id="KW-0574">Periplasm</keyword>
<dbReference type="PROSITE" id="PS00635">
    <property type="entry name" value="PILI_CHAPERONE"/>
    <property type="match status" value="1"/>
</dbReference>
<dbReference type="RefSeq" id="WP_165186888.1">
    <property type="nucleotide sequence ID" value="NZ_LR699553.1"/>
</dbReference>
<sequence length="254" mass="27488">MSQWISKVFAMLALGAIVLGSTAEASVVITGTRVVFPGDSREVTVKLFNDGKAPALVQTWMDTGDEKAAPESIQVPFVLTPSMFRLDPDKGQTLRMVYAGEPLPRDKESLFWLNVLEVPPKASGEDAANRIQLAFRSRIKVMYRPGGLPGTAEEAPRQLTWEIARRDGAEGYELTASNPSSYVVNLGSVELEVAGRKYEIEPKYVLAKGVARFPVPGLSSVASNGTTVTYSSIDDWGVIRPATPSQVANGSTQR</sequence>
<dbReference type="InterPro" id="IPR036316">
    <property type="entry name" value="Pili_assmbl_chap_C_dom_sf"/>
</dbReference>
<evidence type="ECO:0000256" key="7">
    <source>
        <dbReference type="ARBA" id="ARBA00023319"/>
    </source>
</evidence>
<evidence type="ECO:0000259" key="11">
    <source>
        <dbReference type="Pfam" id="PF02753"/>
    </source>
</evidence>
<dbReference type="Proteomes" id="UP000325811">
    <property type="component" value="Chromosome I"/>
</dbReference>
<dbReference type="GO" id="GO:0071555">
    <property type="term" value="P:cell wall organization"/>
    <property type="evidence" value="ECO:0007669"/>
    <property type="project" value="InterPro"/>
</dbReference>
<dbReference type="PANTHER" id="PTHR30251">
    <property type="entry name" value="PILUS ASSEMBLY CHAPERONE"/>
    <property type="match status" value="1"/>
</dbReference>
<dbReference type="Pfam" id="PF00345">
    <property type="entry name" value="PapD_N"/>
    <property type="match status" value="1"/>
</dbReference>
<evidence type="ECO:0000256" key="2">
    <source>
        <dbReference type="ARBA" id="ARBA00007399"/>
    </source>
</evidence>
<evidence type="ECO:0000256" key="8">
    <source>
        <dbReference type="RuleBase" id="RU003918"/>
    </source>
</evidence>
<dbReference type="FunFam" id="2.60.40.10:FF:000458">
    <property type="entry name" value="Molecular chaperone FimC"/>
    <property type="match status" value="1"/>
</dbReference>
<evidence type="ECO:0000256" key="5">
    <source>
        <dbReference type="ARBA" id="ARBA00022764"/>
    </source>
</evidence>
<reference evidence="12 13" key="1">
    <citation type="submission" date="2019-08" db="EMBL/GenBank/DDBJ databases">
        <authorList>
            <person name="Herpell B J."/>
        </authorList>
    </citation>
    <scope>NUCLEOTIDE SEQUENCE [LARGE SCALE GENOMIC DNA]</scope>
    <source>
        <strain evidence="13">Msb3</strain>
    </source>
</reference>
<accession>A0A5Q4ZCB3</accession>
<keyword evidence="3" id="KW-1029">Fimbrium biogenesis</keyword>
<evidence type="ECO:0000256" key="6">
    <source>
        <dbReference type="ARBA" id="ARBA00023186"/>
    </source>
</evidence>
<name>A0A5Q4ZCB3_9BURK</name>
<evidence type="ECO:0000256" key="1">
    <source>
        <dbReference type="ARBA" id="ARBA00004418"/>
    </source>
</evidence>
<dbReference type="InterPro" id="IPR016148">
    <property type="entry name" value="Pili_assmbl_chaperone_C"/>
</dbReference>
<feature type="signal peptide" evidence="9">
    <location>
        <begin position="1"/>
        <end position="25"/>
    </location>
</feature>
<dbReference type="InterPro" id="IPR018046">
    <property type="entry name" value="Pili_assmbl_chaperone_CS"/>
</dbReference>
<feature type="domain" description="Pili assembly chaperone C-terminal" evidence="11">
    <location>
        <begin position="177"/>
        <end position="239"/>
    </location>
</feature>
<dbReference type="EMBL" id="LR699553">
    <property type="protein sequence ID" value="VVD29911.1"/>
    <property type="molecule type" value="Genomic_DNA"/>
</dbReference>
<evidence type="ECO:0000256" key="3">
    <source>
        <dbReference type="ARBA" id="ARBA00022558"/>
    </source>
</evidence>
<dbReference type="InterPro" id="IPR001829">
    <property type="entry name" value="Pili_assmbl_chaperone_bac"/>
</dbReference>
<keyword evidence="6 8" id="KW-0143">Chaperone</keyword>
<keyword evidence="7" id="KW-0393">Immunoglobulin domain</keyword>
<organism evidence="12 13">
    <name type="scientific">Paraburkholderia dioscoreae</name>
    <dbReference type="NCBI Taxonomy" id="2604047"/>
    <lineage>
        <taxon>Bacteria</taxon>
        <taxon>Pseudomonadati</taxon>
        <taxon>Pseudomonadota</taxon>
        <taxon>Betaproteobacteria</taxon>
        <taxon>Burkholderiales</taxon>
        <taxon>Burkholderiaceae</taxon>
        <taxon>Paraburkholderia</taxon>
    </lineage>
</organism>
<comment type="similarity">
    <text evidence="2 8">Belongs to the periplasmic pilus chaperone family.</text>
</comment>
<evidence type="ECO:0000259" key="10">
    <source>
        <dbReference type="Pfam" id="PF00345"/>
    </source>
</evidence>
<keyword evidence="13" id="KW-1185">Reference proteome</keyword>
<protein>
    <submittedName>
        <fullName evidence="12">Periplasmic pilin chaperone</fullName>
    </submittedName>
</protein>
<evidence type="ECO:0000256" key="9">
    <source>
        <dbReference type="SAM" id="SignalP"/>
    </source>
</evidence>
<proteinExistence type="inferred from homology"/>
<comment type="subcellular location">
    <subcellularLocation>
        <location evidence="1 8">Periplasm</location>
    </subcellularLocation>
</comment>
<dbReference type="InterPro" id="IPR016147">
    <property type="entry name" value="Pili_assmbl_chaperone_N"/>
</dbReference>
<dbReference type="Gene3D" id="2.60.40.10">
    <property type="entry name" value="Immunoglobulins"/>
    <property type="match status" value="2"/>
</dbReference>
<evidence type="ECO:0000313" key="13">
    <source>
        <dbReference type="Proteomes" id="UP000325811"/>
    </source>
</evidence>
<evidence type="ECO:0000313" key="12">
    <source>
        <dbReference type="EMBL" id="VVD29911.1"/>
    </source>
</evidence>
<dbReference type="Pfam" id="PF02753">
    <property type="entry name" value="PapD_C"/>
    <property type="match status" value="1"/>
</dbReference>
<gene>
    <name evidence="12" type="primary">ecpD</name>
    <name evidence="12" type="ORF">PDMSB3_3455</name>
</gene>
<dbReference type="SUPFAM" id="SSF49354">
    <property type="entry name" value="PapD-like"/>
    <property type="match status" value="1"/>
</dbReference>
<dbReference type="SUPFAM" id="SSF49584">
    <property type="entry name" value="Periplasmic chaperone C-domain"/>
    <property type="match status" value="1"/>
</dbReference>
<dbReference type="InterPro" id="IPR013783">
    <property type="entry name" value="Ig-like_fold"/>
</dbReference>
<dbReference type="AlphaFoldDB" id="A0A5Q4ZCB3"/>
<dbReference type="GO" id="GO:0030288">
    <property type="term" value="C:outer membrane-bounded periplasmic space"/>
    <property type="evidence" value="ECO:0007669"/>
    <property type="project" value="InterPro"/>
</dbReference>
<dbReference type="InterPro" id="IPR050643">
    <property type="entry name" value="Periplasmic_pilus_chap"/>
</dbReference>
<feature type="chain" id="PRO_5024800449" evidence="9">
    <location>
        <begin position="26"/>
        <end position="254"/>
    </location>
</feature>
<dbReference type="InterPro" id="IPR008962">
    <property type="entry name" value="PapD-like_sf"/>
</dbReference>
<keyword evidence="4 9" id="KW-0732">Signal</keyword>
<dbReference type="PANTHER" id="PTHR30251:SF2">
    <property type="entry name" value="FIMBRIAL CHAPERONE YADV-RELATED"/>
    <property type="match status" value="1"/>
</dbReference>
<feature type="domain" description="Pili assembly chaperone N-terminal" evidence="10">
    <location>
        <begin position="26"/>
        <end position="148"/>
    </location>
</feature>
<dbReference type="KEGG" id="pdio:PDMSB3_3455"/>